<evidence type="ECO:0000313" key="1">
    <source>
        <dbReference type="EMBL" id="GAI84977.1"/>
    </source>
</evidence>
<dbReference type="AlphaFoldDB" id="X1RW65"/>
<protein>
    <submittedName>
        <fullName evidence="1">Uncharacterized protein</fullName>
    </submittedName>
</protein>
<name>X1RW65_9ZZZZ</name>
<sequence length="91" mass="10692">MPAIRKVCRFIVTNRSYSVFPPKKNKHNLNLSLARRVIGRIAQLLPKRIRHPLKSEFIEPDESLGLVPHGSVMAFKKEAEYMNKSYEHWEF</sequence>
<organism evidence="1">
    <name type="scientific">marine sediment metagenome</name>
    <dbReference type="NCBI Taxonomy" id="412755"/>
    <lineage>
        <taxon>unclassified sequences</taxon>
        <taxon>metagenomes</taxon>
        <taxon>ecological metagenomes</taxon>
    </lineage>
</organism>
<comment type="caution">
    <text evidence="1">The sequence shown here is derived from an EMBL/GenBank/DDBJ whole genome shotgun (WGS) entry which is preliminary data.</text>
</comment>
<gene>
    <name evidence="1" type="ORF">S12H4_19627</name>
</gene>
<reference evidence="1" key="1">
    <citation type="journal article" date="2014" name="Front. Microbiol.">
        <title>High frequency of phylogenetically diverse reductive dehalogenase-homologous genes in deep subseafloor sedimentary metagenomes.</title>
        <authorList>
            <person name="Kawai M."/>
            <person name="Futagami T."/>
            <person name="Toyoda A."/>
            <person name="Takaki Y."/>
            <person name="Nishi S."/>
            <person name="Hori S."/>
            <person name="Arai W."/>
            <person name="Tsubouchi T."/>
            <person name="Morono Y."/>
            <person name="Uchiyama I."/>
            <person name="Ito T."/>
            <person name="Fujiyama A."/>
            <person name="Inagaki F."/>
            <person name="Takami H."/>
        </authorList>
    </citation>
    <scope>NUCLEOTIDE SEQUENCE</scope>
    <source>
        <strain evidence="1">Expedition CK06-06</strain>
    </source>
</reference>
<dbReference type="EMBL" id="BARW01009837">
    <property type="protein sequence ID" value="GAI84977.1"/>
    <property type="molecule type" value="Genomic_DNA"/>
</dbReference>
<proteinExistence type="predicted"/>
<accession>X1RW65</accession>